<feature type="domain" description="Surface lipoprotein assembly modifier C-terminal" evidence="1">
    <location>
        <begin position="236"/>
        <end position="411"/>
    </location>
</feature>
<dbReference type="Proteomes" id="UP000181897">
    <property type="component" value="Plasmid unnamed4"/>
</dbReference>
<evidence type="ECO:0000313" key="3">
    <source>
        <dbReference type="Proteomes" id="UP000181897"/>
    </source>
</evidence>
<dbReference type="KEGG" id="suam:BOO69_20465"/>
<evidence type="ECO:0000313" key="2">
    <source>
        <dbReference type="EMBL" id="APE45936.1"/>
    </source>
</evidence>
<evidence type="ECO:0000259" key="1">
    <source>
        <dbReference type="Pfam" id="PF04575"/>
    </source>
</evidence>
<sequence length="411" mass="44857">MLRGLRVTASRPLSPIGGLIAVLALALMLVAAPARSQQSVDETWMTAIGLVQAGDHAGALPLVERLVSAEPRNKKYRFELALALFRLGQDGRAKFHLEQLRGADLTAQEREVVNRMIGAIEARQVWSGYFGLNIRPESNGTKQTEDRVLVIGGLPLTLDETAIGKATVSTIVTTGFSYAPTIGEGLKARLSLDAYLKHNPEVALRDYILTGRAGLSYTTPAQRYWDGGLLLGTRRSADRPYSETVGIYLNHALRVGTAGTLRLGGELSRTFRRRGLADIDRTFVSVGYSHAIGGNAQLSLAGFIEKNDSAQLTTDGMRHGVNIGGLYAFDGGLITSLTLRGEMDDRTGVSRLFGAARSDRKLAVDLRIYHRDFRIGSFAPEIQLGIERNRSNIPLADYTNRYLSLGLTRKF</sequence>
<name>A0A1J0WP41_9RHOB</name>
<dbReference type="Pfam" id="PF04575">
    <property type="entry name" value="SlipAM"/>
    <property type="match status" value="1"/>
</dbReference>
<accession>A0A1J0WP41</accession>
<dbReference type="SUPFAM" id="SSF48452">
    <property type="entry name" value="TPR-like"/>
    <property type="match status" value="1"/>
</dbReference>
<keyword evidence="3" id="KW-1185">Reference proteome</keyword>
<organism evidence="2 3">
    <name type="scientific">Sulfitobacter alexandrii</name>
    <dbReference type="NCBI Taxonomy" id="1917485"/>
    <lineage>
        <taxon>Bacteria</taxon>
        <taxon>Pseudomonadati</taxon>
        <taxon>Pseudomonadota</taxon>
        <taxon>Alphaproteobacteria</taxon>
        <taxon>Rhodobacterales</taxon>
        <taxon>Roseobacteraceae</taxon>
        <taxon>Sulfitobacter</taxon>
    </lineage>
</organism>
<proteinExistence type="predicted"/>
<gene>
    <name evidence="2" type="ORF">BOO69_20465</name>
</gene>
<geneLocation type="plasmid" evidence="2 3">
    <name>unnamed4</name>
</geneLocation>
<protein>
    <recommendedName>
        <fullName evidence="1">Surface lipoprotein assembly modifier C-terminal domain-containing protein</fullName>
    </recommendedName>
</protein>
<dbReference type="EMBL" id="CP018080">
    <property type="protein sequence ID" value="APE45936.1"/>
    <property type="molecule type" value="Genomic_DNA"/>
</dbReference>
<dbReference type="Gene3D" id="1.25.40.10">
    <property type="entry name" value="Tetratricopeptide repeat domain"/>
    <property type="match status" value="1"/>
</dbReference>
<dbReference type="AlphaFoldDB" id="A0A1J0WP41"/>
<keyword evidence="2" id="KW-0614">Plasmid</keyword>
<dbReference type="InterPro" id="IPR011990">
    <property type="entry name" value="TPR-like_helical_dom_sf"/>
</dbReference>
<reference evidence="2 3" key="1">
    <citation type="submission" date="2016-11" db="EMBL/GenBank/DDBJ databases">
        <title>Complete genome sequence of Sulfitobacter sp. AM1-D1, a toxic bacteria associated with marine dinoflagellate Alexandrium minutum in East China Sea.</title>
        <authorList>
            <person name="Yang Q."/>
            <person name="Zhang X."/>
            <person name="Tian X."/>
        </authorList>
    </citation>
    <scope>NUCLEOTIDE SEQUENCE [LARGE SCALE GENOMIC DNA]</scope>
    <source>
        <strain evidence="2 3">AM1-D1</strain>
        <plasmid evidence="2 3">unnamed4</plasmid>
    </source>
</reference>
<dbReference type="InterPro" id="IPR007655">
    <property type="entry name" value="Slam_C"/>
</dbReference>